<reference evidence="3" key="2">
    <citation type="submission" date="2020-09" db="EMBL/GenBank/DDBJ databases">
        <authorList>
            <person name="Sun Q."/>
            <person name="Zhou Y."/>
        </authorList>
    </citation>
    <scope>NUCLEOTIDE SEQUENCE</scope>
    <source>
        <strain evidence="3">CGMCC 1.15330</strain>
    </source>
</reference>
<dbReference type="InterPro" id="IPR006680">
    <property type="entry name" value="Amidohydro-rel"/>
</dbReference>
<dbReference type="PANTHER" id="PTHR43569">
    <property type="entry name" value="AMIDOHYDROLASE"/>
    <property type="match status" value="1"/>
</dbReference>
<comment type="caution">
    <text evidence="3">The sequence shown here is derived from an EMBL/GenBank/DDBJ whole genome shotgun (WGS) entry which is preliminary data.</text>
</comment>
<name>A0A916T1K7_9SPHN</name>
<reference evidence="3" key="1">
    <citation type="journal article" date="2014" name="Int. J. Syst. Evol. Microbiol.">
        <title>Complete genome sequence of Corynebacterium casei LMG S-19264T (=DSM 44701T), isolated from a smear-ripened cheese.</title>
        <authorList>
            <consortium name="US DOE Joint Genome Institute (JGI-PGF)"/>
            <person name="Walter F."/>
            <person name="Albersmeier A."/>
            <person name="Kalinowski J."/>
            <person name="Ruckert C."/>
        </authorList>
    </citation>
    <scope>NUCLEOTIDE SEQUENCE</scope>
    <source>
        <strain evidence="3">CGMCC 1.15330</strain>
    </source>
</reference>
<keyword evidence="4" id="KW-1185">Reference proteome</keyword>
<dbReference type="InterPro" id="IPR032466">
    <property type="entry name" value="Metal_Hydrolase"/>
</dbReference>
<evidence type="ECO:0000256" key="1">
    <source>
        <dbReference type="ARBA" id="ARBA00038310"/>
    </source>
</evidence>
<dbReference type="Gene3D" id="3.20.20.140">
    <property type="entry name" value="Metal-dependent hydrolases"/>
    <property type="match status" value="1"/>
</dbReference>
<comment type="similarity">
    <text evidence="1">Belongs to the metallo-dependent hydrolases superfamily.</text>
</comment>
<dbReference type="Pfam" id="PF04909">
    <property type="entry name" value="Amidohydro_2"/>
    <property type="match status" value="1"/>
</dbReference>
<dbReference type="RefSeq" id="WP_188658177.1">
    <property type="nucleotide sequence ID" value="NZ_BMIH01000002.1"/>
</dbReference>
<accession>A0A916T1K7</accession>
<dbReference type="Proteomes" id="UP000623067">
    <property type="component" value="Unassembled WGS sequence"/>
</dbReference>
<evidence type="ECO:0000313" key="4">
    <source>
        <dbReference type="Proteomes" id="UP000623067"/>
    </source>
</evidence>
<gene>
    <name evidence="3" type="ORF">GCM10011380_15540</name>
</gene>
<dbReference type="AlphaFoldDB" id="A0A916T1K7"/>
<dbReference type="EMBL" id="BMIH01000002">
    <property type="protein sequence ID" value="GGB26864.1"/>
    <property type="molecule type" value="Genomic_DNA"/>
</dbReference>
<feature type="domain" description="Amidohydrolase-related" evidence="2">
    <location>
        <begin position="2"/>
        <end position="271"/>
    </location>
</feature>
<evidence type="ECO:0000259" key="2">
    <source>
        <dbReference type="Pfam" id="PF04909"/>
    </source>
</evidence>
<evidence type="ECO:0000313" key="3">
    <source>
        <dbReference type="EMBL" id="GGB26864.1"/>
    </source>
</evidence>
<dbReference type="SUPFAM" id="SSF51556">
    <property type="entry name" value="Metallo-dependent hydrolases"/>
    <property type="match status" value="1"/>
</dbReference>
<dbReference type="PANTHER" id="PTHR43569:SF2">
    <property type="entry name" value="AMIDOHYDROLASE-RELATED DOMAIN-CONTAINING PROTEIN"/>
    <property type="match status" value="1"/>
</dbReference>
<organism evidence="3 4">
    <name type="scientific">Sphingomonas metalli</name>
    <dbReference type="NCBI Taxonomy" id="1779358"/>
    <lineage>
        <taxon>Bacteria</taxon>
        <taxon>Pseudomonadati</taxon>
        <taxon>Pseudomonadota</taxon>
        <taxon>Alphaproteobacteria</taxon>
        <taxon>Sphingomonadales</taxon>
        <taxon>Sphingomonadaceae</taxon>
        <taxon>Sphingomonas</taxon>
    </lineage>
</organism>
<proteinExistence type="inferred from homology"/>
<protein>
    <submittedName>
        <fullName evidence="3">Amidohydrolase</fullName>
    </submittedName>
</protein>
<dbReference type="GO" id="GO:0016787">
    <property type="term" value="F:hydrolase activity"/>
    <property type="evidence" value="ECO:0007669"/>
    <property type="project" value="InterPro"/>
</dbReference>
<dbReference type="InterPro" id="IPR052350">
    <property type="entry name" value="Metallo-dep_Lactonases"/>
</dbReference>
<sequence>MIDAHMHLWSLAAPGHDWPGPAEAAIHRDYGPADFTAACGDLPVAGTVLVQSQPTDHDTDWMLDMADGAPLIRGVVGWVDLADPGAPARIAALARRPKLKGLRPMLQSIAATGWLLDPALEPAIAAMRDHGLRFDALVQPRHLPMLLRFARRWPGLPIVIDHGAKPFAAAGTLDPWREDIAALAAAGLWCKLSGLRTEQAAGQPADALRPYVDHLVACFGERLMWGSDWPVIGLAGDRYTDWHATAARLAAAAGADPDRLFAGAASAFYDLAS</sequence>